<feature type="compositionally biased region" description="Polar residues" evidence="13">
    <location>
        <begin position="298"/>
        <end position="329"/>
    </location>
</feature>
<evidence type="ECO:0000256" key="9">
    <source>
        <dbReference type="ARBA" id="ARBA00022833"/>
    </source>
</evidence>
<evidence type="ECO:0000256" key="12">
    <source>
        <dbReference type="ARBA" id="ARBA00023242"/>
    </source>
</evidence>
<dbReference type="Gene3D" id="3.30.160.360">
    <property type="match status" value="1"/>
</dbReference>
<protein>
    <submittedName>
        <fullName evidence="16">Uncharacterized protein</fullName>
    </submittedName>
</protein>
<feature type="domain" description="Post-SET" evidence="15">
    <location>
        <begin position="475"/>
        <end position="491"/>
    </location>
</feature>
<dbReference type="PROSITE" id="PS50868">
    <property type="entry name" value="POST_SET"/>
    <property type="match status" value="1"/>
</dbReference>
<dbReference type="OMA" id="WISHQGR"/>
<dbReference type="EnsemblMetazoa" id="XM_028661032.1">
    <property type="protein sequence ID" value="XP_028516833.1"/>
    <property type="gene ID" value="LOC114575672"/>
</dbReference>
<dbReference type="InterPro" id="IPR046341">
    <property type="entry name" value="SET_dom_sf"/>
</dbReference>
<evidence type="ECO:0000256" key="4">
    <source>
        <dbReference type="ARBA" id="ARBA00022679"/>
    </source>
</evidence>
<evidence type="ECO:0000256" key="6">
    <source>
        <dbReference type="ARBA" id="ARBA00022723"/>
    </source>
</evidence>
<dbReference type="PROSITE" id="PS50280">
    <property type="entry name" value="SET"/>
    <property type="match status" value="1"/>
</dbReference>
<dbReference type="CDD" id="cd19171">
    <property type="entry name" value="SET_KMT2C_2D"/>
    <property type="match status" value="1"/>
</dbReference>
<dbReference type="RefSeq" id="XP_028516833.1">
    <property type="nucleotide sequence ID" value="XM_028661032.1"/>
</dbReference>
<evidence type="ECO:0000256" key="1">
    <source>
        <dbReference type="ARBA" id="ARBA00004123"/>
    </source>
</evidence>
<feature type="compositionally biased region" description="Basic residues" evidence="13">
    <location>
        <begin position="288"/>
        <end position="297"/>
    </location>
</feature>
<dbReference type="GO" id="GO:0045944">
    <property type="term" value="P:positive regulation of transcription by RNA polymerase II"/>
    <property type="evidence" value="ECO:0007669"/>
    <property type="project" value="TreeGrafter"/>
</dbReference>
<evidence type="ECO:0000256" key="7">
    <source>
        <dbReference type="ARBA" id="ARBA00022737"/>
    </source>
</evidence>
<dbReference type="InterPro" id="IPR003616">
    <property type="entry name" value="Post-SET_dom"/>
</dbReference>
<feature type="region of interest" description="Disordered" evidence="13">
    <location>
        <begin position="278"/>
        <end position="329"/>
    </location>
</feature>
<dbReference type="GO" id="GO:0008270">
    <property type="term" value="F:zinc ion binding"/>
    <property type="evidence" value="ECO:0007669"/>
    <property type="project" value="UniProtKB-KW"/>
</dbReference>
<evidence type="ECO:0000259" key="14">
    <source>
        <dbReference type="PROSITE" id="PS50280"/>
    </source>
</evidence>
<keyword evidence="4" id="KW-0808">Transferase</keyword>
<name>A0A913YP65_EXADI</name>
<evidence type="ECO:0000256" key="3">
    <source>
        <dbReference type="ARBA" id="ARBA00022603"/>
    </source>
</evidence>
<keyword evidence="17" id="KW-1185">Reference proteome</keyword>
<dbReference type="OrthoDB" id="308383at2759"/>
<dbReference type="PANTHER" id="PTHR45888">
    <property type="entry name" value="HL01030P-RELATED"/>
    <property type="match status" value="1"/>
</dbReference>
<dbReference type="InterPro" id="IPR003889">
    <property type="entry name" value="FYrich_C"/>
</dbReference>
<dbReference type="Gene3D" id="2.170.270.10">
    <property type="entry name" value="SET domain"/>
    <property type="match status" value="1"/>
</dbReference>
<dbReference type="KEGG" id="epa:114575672"/>
<feature type="domain" description="SET" evidence="14">
    <location>
        <begin position="351"/>
        <end position="467"/>
    </location>
</feature>
<keyword evidence="3" id="KW-0489">Methyltransferase</keyword>
<dbReference type="PANTHER" id="PTHR45888:SF6">
    <property type="entry name" value="HL01030P-RELATED"/>
    <property type="match status" value="1"/>
</dbReference>
<dbReference type="AlphaFoldDB" id="A0A913YP65"/>
<dbReference type="Gene3D" id="3.30.40.10">
    <property type="entry name" value="Zinc/RING finger domain, C3HC4 (zinc finger)"/>
    <property type="match status" value="1"/>
</dbReference>
<proteinExistence type="predicted"/>
<dbReference type="Pfam" id="PF05964">
    <property type="entry name" value="FYRN"/>
    <property type="match status" value="1"/>
</dbReference>
<evidence type="ECO:0000256" key="13">
    <source>
        <dbReference type="SAM" id="MobiDB-lite"/>
    </source>
</evidence>
<keyword evidence="8" id="KW-0863">Zinc-finger</keyword>
<keyword evidence="10" id="KW-0805">Transcription regulation</keyword>
<evidence type="ECO:0000256" key="2">
    <source>
        <dbReference type="ARBA" id="ARBA00022553"/>
    </source>
</evidence>
<keyword evidence="11" id="KW-0804">Transcription</keyword>
<dbReference type="PROSITE" id="PS51543">
    <property type="entry name" value="FYRC"/>
    <property type="match status" value="1"/>
</dbReference>
<keyword evidence="2" id="KW-0597">Phosphoprotein</keyword>
<dbReference type="SUPFAM" id="SSF82199">
    <property type="entry name" value="SET domain"/>
    <property type="match status" value="1"/>
</dbReference>
<accession>A0A913YP65</accession>
<sequence>MSALLEKYDAVFKSQDLPDDTRQCTLCSGTGDGDPEGPSRLLNLDVDVWVHLNCALWSLEVYETLNGALMNVGSAIKRGNATTMLCEEHKPSDDNEHRLPSYAVFRKVFINRDEIQQIARTAITSSASNVSYKKRCISGTVYVEKTVLVIVMMVGFKTIRYYWSMKDVRKRCQYYCTVEDVNGMPSFTIRTEDNSCFKGISPKDAWNQILLPIQSLRKDSNSLNLWPSYITGEDLFGLTEQYVLRIIESMPGVDYMQGYNMRYGPSPIMELPLAVNPTGSARSEPHVRSRFKTRTRAIRNTSGSTVSTSRPSRANAATPQQSTDDTNSPYMKHFVYSKASQYRKLKSEWRQNVVLGRSNIQGLGLFANREIEPNSMVIEYIGSIIRNEVANRKESIYESQNRGIYMFRMDNDAVIDATMAGGPARYINHSCMPNCVAEVVTFEKEQKIIIISNRKVERGEELTYDYKFDFEDDEHKISCLCGAPNCRKWMN</sequence>
<keyword evidence="12" id="KW-0539">Nucleus</keyword>
<evidence type="ECO:0000256" key="11">
    <source>
        <dbReference type="ARBA" id="ARBA00023163"/>
    </source>
</evidence>
<evidence type="ECO:0000256" key="5">
    <source>
        <dbReference type="ARBA" id="ARBA00022691"/>
    </source>
</evidence>
<keyword evidence="6" id="KW-0479">Metal-binding</keyword>
<evidence type="ECO:0000259" key="15">
    <source>
        <dbReference type="PROSITE" id="PS50868"/>
    </source>
</evidence>
<dbReference type="GO" id="GO:0003713">
    <property type="term" value="F:transcription coactivator activity"/>
    <property type="evidence" value="ECO:0007669"/>
    <property type="project" value="TreeGrafter"/>
</dbReference>
<evidence type="ECO:0000313" key="16">
    <source>
        <dbReference type="EnsemblMetazoa" id="XP_028516833.1"/>
    </source>
</evidence>
<dbReference type="Proteomes" id="UP000887567">
    <property type="component" value="Unplaced"/>
</dbReference>
<evidence type="ECO:0000313" key="17">
    <source>
        <dbReference type="Proteomes" id="UP000887567"/>
    </source>
</evidence>
<keyword evidence="5" id="KW-0949">S-adenosyl-L-methionine</keyword>
<comment type="subcellular location">
    <subcellularLocation>
        <location evidence="1">Nucleus</location>
    </subcellularLocation>
</comment>
<dbReference type="SMART" id="SM00508">
    <property type="entry name" value="PostSET"/>
    <property type="match status" value="1"/>
</dbReference>
<dbReference type="GO" id="GO:0044666">
    <property type="term" value="C:MLL3/4 complex"/>
    <property type="evidence" value="ECO:0007669"/>
    <property type="project" value="TreeGrafter"/>
</dbReference>
<evidence type="ECO:0000256" key="8">
    <source>
        <dbReference type="ARBA" id="ARBA00022771"/>
    </source>
</evidence>
<keyword evidence="7" id="KW-0677">Repeat</keyword>
<organism evidence="16 17">
    <name type="scientific">Exaiptasia diaphana</name>
    <name type="common">Tropical sea anemone</name>
    <name type="synonym">Aiptasia pulchella</name>
    <dbReference type="NCBI Taxonomy" id="2652724"/>
    <lineage>
        <taxon>Eukaryota</taxon>
        <taxon>Metazoa</taxon>
        <taxon>Cnidaria</taxon>
        <taxon>Anthozoa</taxon>
        <taxon>Hexacorallia</taxon>
        <taxon>Actiniaria</taxon>
        <taxon>Aiptasiidae</taxon>
        <taxon>Exaiptasia</taxon>
    </lineage>
</organism>
<keyword evidence="9" id="KW-0862">Zinc</keyword>
<dbReference type="GO" id="GO:0032259">
    <property type="term" value="P:methylation"/>
    <property type="evidence" value="ECO:0007669"/>
    <property type="project" value="UniProtKB-KW"/>
</dbReference>
<dbReference type="GeneID" id="114575672"/>
<dbReference type="Pfam" id="PF05965">
    <property type="entry name" value="FYRC"/>
    <property type="match status" value="1"/>
</dbReference>
<dbReference type="Pfam" id="PF00856">
    <property type="entry name" value="SET"/>
    <property type="match status" value="1"/>
</dbReference>
<dbReference type="InterPro" id="IPR003888">
    <property type="entry name" value="FYrich_N"/>
</dbReference>
<dbReference type="InterPro" id="IPR013083">
    <property type="entry name" value="Znf_RING/FYVE/PHD"/>
</dbReference>
<dbReference type="SMART" id="SM00542">
    <property type="entry name" value="FYRC"/>
    <property type="match status" value="1"/>
</dbReference>
<dbReference type="InterPro" id="IPR001214">
    <property type="entry name" value="SET_dom"/>
</dbReference>
<reference evidence="16" key="1">
    <citation type="submission" date="2022-11" db="UniProtKB">
        <authorList>
            <consortium name="EnsemblMetazoa"/>
        </authorList>
    </citation>
    <scope>IDENTIFICATION</scope>
</reference>
<dbReference type="GO" id="GO:0042800">
    <property type="term" value="F:histone H3K4 methyltransferase activity"/>
    <property type="evidence" value="ECO:0007669"/>
    <property type="project" value="TreeGrafter"/>
</dbReference>
<dbReference type="FunFam" id="2.170.270.10:FF:000003">
    <property type="entry name" value="Histone-lysine N-methyltransferase"/>
    <property type="match status" value="1"/>
</dbReference>
<evidence type="ECO:0000256" key="10">
    <source>
        <dbReference type="ARBA" id="ARBA00023015"/>
    </source>
</evidence>
<dbReference type="SMART" id="SM00317">
    <property type="entry name" value="SET"/>
    <property type="match status" value="1"/>
</dbReference>